<evidence type="ECO:0000256" key="1">
    <source>
        <dbReference type="ARBA" id="ARBA00004141"/>
    </source>
</evidence>
<gene>
    <name evidence="7" type="ORF">KPH14_001968</name>
</gene>
<protein>
    <recommendedName>
        <fullName evidence="6">Amino acid transporter transmembrane domain-containing protein</fullName>
    </recommendedName>
</protein>
<evidence type="ECO:0000256" key="5">
    <source>
        <dbReference type="SAM" id="Phobius"/>
    </source>
</evidence>
<comment type="subcellular location">
    <subcellularLocation>
        <location evidence="1">Membrane</location>
        <topology evidence="1">Multi-pass membrane protein</topology>
    </subcellularLocation>
</comment>
<proteinExistence type="predicted"/>
<accession>A0AAD9S0X5</accession>
<evidence type="ECO:0000256" key="3">
    <source>
        <dbReference type="ARBA" id="ARBA00022989"/>
    </source>
</evidence>
<keyword evidence="8" id="KW-1185">Reference proteome</keyword>
<dbReference type="Pfam" id="PF01490">
    <property type="entry name" value="Aa_trans"/>
    <property type="match status" value="1"/>
</dbReference>
<feature type="transmembrane region" description="Helical" evidence="5">
    <location>
        <begin position="198"/>
        <end position="218"/>
    </location>
</feature>
<feature type="transmembrane region" description="Helical" evidence="5">
    <location>
        <begin position="238"/>
        <end position="258"/>
    </location>
</feature>
<reference evidence="7" key="2">
    <citation type="journal article" date="2023" name="Commun. Biol.">
        <title>Intrasexual cuticular hydrocarbon dimorphism in a wasp sheds light on hydrocarbon biosynthesis genes in Hymenoptera.</title>
        <authorList>
            <person name="Moris V.C."/>
            <person name="Podsiadlowski L."/>
            <person name="Martin S."/>
            <person name="Oeyen J.P."/>
            <person name="Donath A."/>
            <person name="Petersen M."/>
            <person name="Wilbrandt J."/>
            <person name="Misof B."/>
            <person name="Liedtke D."/>
            <person name="Thamm M."/>
            <person name="Scheiner R."/>
            <person name="Schmitt T."/>
            <person name="Niehuis O."/>
        </authorList>
    </citation>
    <scope>NUCLEOTIDE SEQUENCE</scope>
    <source>
        <strain evidence="7">GBR_01_08_01A</strain>
    </source>
</reference>
<feature type="transmembrane region" description="Helical" evidence="5">
    <location>
        <begin position="409"/>
        <end position="430"/>
    </location>
</feature>
<evidence type="ECO:0000313" key="8">
    <source>
        <dbReference type="Proteomes" id="UP001258017"/>
    </source>
</evidence>
<feature type="transmembrane region" description="Helical" evidence="5">
    <location>
        <begin position="377"/>
        <end position="397"/>
    </location>
</feature>
<evidence type="ECO:0000256" key="4">
    <source>
        <dbReference type="ARBA" id="ARBA00023136"/>
    </source>
</evidence>
<keyword evidence="2 5" id="KW-0812">Transmembrane</keyword>
<feature type="domain" description="Amino acid transporter transmembrane" evidence="6">
    <location>
        <begin position="45"/>
        <end position="433"/>
    </location>
</feature>
<feature type="transmembrane region" description="Helical" evidence="5">
    <location>
        <begin position="311"/>
        <end position="333"/>
    </location>
</feature>
<dbReference type="Proteomes" id="UP001258017">
    <property type="component" value="Unassembled WGS sequence"/>
</dbReference>
<feature type="transmembrane region" description="Helical" evidence="5">
    <location>
        <begin position="133"/>
        <end position="154"/>
    </location>
</feature>
<evidence type="ECO:0000259" key="6">
    <source>
        <dbReference type="Pfam" id="PF01490"/>
    </source>
</evidence>
<dbReference type="AlphaFoldDB" id="A0AAD9S0X5"/>
<evidence type="ECO:0000313" key="7">
    <source>
        <dbReference type="EMBL" id="KAK2589150.1"/>
    </source>
</evidence>
<dbReference type="GO" id="GO:0015179">
    <property type="term" value="F:L-amino acid transmembrane transporter activity"/>
    <property type="evidence" value="ECO:0007669"/>
    <property type="project" value="TreeGrafter"/>
</dbReference>
<reference evidence="7" key="1">
    <citation type="submission" date="2021-08" db="EMBL/GenBank/DDBJ databases">
        <authorList>
            <person name="Misof B."/>
            <person name="Oliver O."/>
            <person name="Podsiadlowski L."/>
            <person name="Donath A."/>
            <person name="Peters R."/>
            <person name="Mayer C."/>
            <person name="Rust J."/>
            <person name="Gunkel S."/>
            <person name="Lesny P."/>
            <person name="Martin S."/>
            <person name="Oeyen J.P."/>
            <person name="Petersen M."/>
            <person name="Panagiotis P."/>
            <person name="Wilbrandt J."/>
            <person name="Tanja T."/>
        </authorList>
    </citation>
    <scope>NUCLEOTIDE SEQUENCE</scope>
    <source>
        <strain evidence="7">GBR_01_08_01A</strain>
        <tissue evidence="7">Thorax + abdomen</tissue>
    </source>
</reference>
<evidence type="ECO:0000256" key="2">
    <source>
        <dbReference type="ARBA" id="ARBA00022692"/>
    </source>
</evidence>
<feature type="transmembrane region" description="Helical" evidence="5">
    <location>
        <begin position="354"/>
        <end position="371"/>
    </location>
</feature>
<dbReference type="EMBL" id="JAIFRP010000002">
    <property type="protein sequence ID" value="KAK2589150.1"/>
    <property type="molecule type" value="Genomic_DNA"/>
</dbReference>
<feature type="transmembrane region" description="Helical" evidence="5">
    <location>
        <begin position="174"/>
        <end position="191"/>
    </location>
</feature>
<feature type="transmembrane region" description="Helical" evidence="5">
    <location>
        <begin position="72"/>
        <end position="94"/>
    </location>
</feature>
<dbReference type="InterPro" id="IPR013057">
    <property type="entry name" value="AA_transpt_TM"/>
</dbReference>
<keyword evidence="3 5" id="KW-1133">Transmembrane helix</keyword>
<keyword evidence="4 5" id="KW-0472">Membrane</keyword>
<organism evidence="7 8">
    <name type="scientific">Odynerus spinipes</name>
    <dbReference type="NCBI Taxonomy" id="1348599"/>
    <lineage>
        <taxon>Eukaryota</taxon>
        <taxon>Metazoa</taxon>
        <taxon>Ecdysozoa</taxon>
        <taxon>Arthropoda</taxon>
        <taxon>Hexapoda</taxon>
        <taxon>Insecta</taxon>
        <taxon>Pterygota</taxon>
        <taxon>Neoptera</taxon>
        <taxon>Endopterygota</taxon>
        <taxon>Hymenoptera</taxon>
        <taxon>Apocrita</taxon>
        <taxon>Aculeata</taxon>
        <taxon>Vespoidea</taxon>
        <taxon>Vespidae</taxon>
        <taxon>Eumeninae</taxon>
        <taxon>Odynerus</taxon>
    </lineage>
</organism>
<dbReference type="PANTHER" id="PTHR22950:SF349">
    <property type="entry name" value="AMINO ACID TRANSPORTER TRANSMEMBRANE DOMAIN-CONTAINING PROTEIN"/>
    <property type="match status" value="1"/>
</dbReference>
<name>A0AAD9S0X5_9HYME</name>
<sequence>MAAAELKTNKNKNVVGAEGFLENERDLDHYDPFLNRPQGANTSDLGTFLHLMKAATATGILFLPNAFRRTGYVMAIVCGLFVGVIYAHNCVVLVRCAQILCRRHRVPKLDFAETVEVSFLTGPERTRAHGKTFGVFTNIVICFIQYIAVVIYILYVASSFQQLFEFYVNITLDLRLYVILFYPICCLLVLVPNLRYLTPFSAIGTVFFVLGIAVSWIYFLDDFPDPTRLDRFTTVPSVPMYCSIFLYALHNITLLLPLENTMANPENMPRLVGIATIINTLIYIAFGFLGYNKYKESCDTVTKNLPLDDTLFQLVKIGIALSVLFSLGITYIVPVDIIWPLIMKKINLDPDHKMIFRLVGISIATLVAIAVPQMLPLIGLLSALGMSCSMLLFPMLIDINTNWQEPTQLLFIKNGFIFLIFLLIMIFGAIESIHTMIKEYGGVKQEGC</sequence>
<feature type="transmembrane region" description="Helical" evidence="5">
    <location>
        <begin position="270"/>
        <end position="291"/>
    </location>
</feature>
<dbReference type="GO" id="GO:0005774">
    <property type="term" value="C:vacuolar membrane"/>
    <property type="evidence" value="ECO:0007669"/>
    <property type="project" value="TreeGrafter"/>
</dbReference>
<comment type="caution">
    <text evidence="7">The sequence shown here is derived from an EMBL/GenBank/DDBJ whole genome shotgun (WGS) entry which is preliminary data.</text>
</comment>
<dbReference type="PANTHER" id="PTHR22950">
    <property type="entry name" value="AMINO ACID TRANSPORTER"/>
    <property type="match status" value="1"/>
</dbReference>